<comment type="caution">
    <text evidence="1">The sequence shown here is derived from an EMBL/GenBank/DDBJ whole genome shotgun (WGS) entry which is preliminary data.</text>
</comment>
<sequence>EKQCHLTESLTHHCQYVQQSSYQDKEATHTRLRMLKLLKGKLKGLMNLGLLVGGVRVPGLDTKTFELENVAVTDIPPLPPISSYTTNPSLNLGPVLGDFQVLIQFVPAGGRVQVPEPGYESVFQNGSNEETSHHCLLFRLTLRGCDEGMWCKRIEGFAYIPLIRRQNCALPPD</sequence>
<organism evidence="1 2">
    <name type="scientific">Caerostris extrusa</name>
    <name type="common">Bark spider</name>
    <name type="synonym">Caerostris bankana</name>
    <dbReference type="NCBI Taxonomy" id="172846"/>
    <lineage>
        <taxon>Eukaryota</taxon>
        <taxon>Metazoa</taxon>
        <taxon>Ecdysozoa</taxon>
        <taxon>Arthropoda</taxon>
        <taxon>Chelicerata</taxon>
        <taxon>Arachnida</taxon>
        <taxon>Araneae</taxon>
        <taxon>Araneomorphae</taxon>
        <taxon>Entelegynae</taxon>
        <taxon>Araneoidea</taxon>
        <taxon>Araneidae</taxon>
        <taxon>Caerostris</taxon>
    </lineage>
</organism>
<gene>
    <name evidence="1" type="ORF">CEXT_21741</name>
</gene>
<dbReference type="EMBL" id="BPLR01009645">
    <property type="protein sequence ID" value="GIY33478.1"/>
    <property type="molecule type" value="Genomic_DNA"/>
</dbReference>
<keyword evidence="2" id="KW-1185">Reference proteome</keyword>
<proteinExistence type="predicted"/>
<feature type="non-terminal residue" evidence="1">
    <location>
        <position position="1"/>
    </location>
</feature>
<name>A0AAV4SGE3_CAEEX</name>
<protein>
    <submittedName>
        <fullName evidence="1">Uncharacterized protein</fullName>
    </submittedName>
</protein>
<evidence type="ECO:0000313" key="1">
    <source>
        <dbReference type="EMBL" id="GIY33478.1"/>
    </source>
</evidence>
<reference evidence="1 2" key="1">
    <citation type="submission" date="2021-06" db="EMBL/GenBank/DDBJ databases">
        <title>Caerostris extrusa draft genome.</title>
        <authorList>
            <person name="Kono N."/>
            <person name="Arakawa K."/>
        </authorList>
    </citation>
    <scope>NUCLEOTIDE SEQUENCE [LARGE SCALE GENOMIC DNA]</scope>
</reference>
<dbReference type="Proteomes" id="UP001054945">
    <property type="component" value="Unassembled WGS sequence"/>
</dbReference>
<dbReference type="AlphaFoldDB" id="A0AAV4SGE3"/>
<accession>A0AAV4SGE3</accession>
<evidence type="ECO:0000313" key="2">
    <source>
        <dbReference type="Proteomes" id="UP001054945"/>
    </source>
</evidence>